<dbReference type="InterPro" id="IPR058245">
    <property type="entry name" value="NreC/VraR/RcsB-like_REC"/>
</dbReference>
<comment type="caution">
    <text evidence="9">The sequence shown here is derived from an EMBL/GenBank/DDBJ whole genome shotgun (WGS) entry which is preliminary data.</text>
</comment>
<sequence length="258" mass="27842">MIACDARCVIPPQGEVSMVSIVILSDIRIYAEGLQHIFARQAAIDVLGAAADLARAQSLVGDQQPDVVLLDMTMPAPCELARLIVEASPESRIVALAVPFEEHDLLQCAHLGITGYILREASVEELVEAVVCAGEGKFYCPPKITACILNGLQAPREPAPPPATTPRQIQAAADDAPAPARLTRREQQIAALLEDGLSNKQIARQLNIEVSTVKNHVHNLLLKLEVDNRNQAASRLRTSRAADPDLSIGYPTPALYRN</sequence>
<keyword evidence="10" id="KW-1185">Reference proteome</keyword>
<dbReference type="InterPro" id="IPR016032">
    <property type="entry name" value="Sig_transdc_resp-reg_C-effctor"/>
</dbReference>
<keyword evidence="1 5" id="KW-0597">Phosphoprotein</keyword>
<evidence type="ECO:0000259" key="8">
    <source>
        <dbReference type="PROSITE" id="PS50110"/>
    </source>
</evidence>
<dbReference type="PANTHER" id="PTHR43214">
    <property type="entry name" value="TWO-COMPONENT RESPONSE REGULATOR"/>
    <property type="match status" value="1"/>
</dbReference>
<dbReference type="Pfam" id="PF00196">
    <property type="entry name" value="GerE"/>
    <property type="match status" value="1"/>
</dbReference>
<protein>
    <submittedName>
        <fullName evidence="9">Response regulator transcription factor</fullName>
    </submittedName>
</protein>
<dbReference type="PROSITE" id="PS00622">
    <property type="entry name" value="HTH_LUXR_1"/>
    <property type="match status" value="1"/>
</dbReference>
<dbReference type="Pfam" id="PF00072">
    <property type="entry name" value="Response_reg"/>
    <property type="match status" value="1"/>
</dbReference>
<evidence type="ECO:0000256" key="4">
    <source>
        <dbReference type="ARBA" id="ARBA00023163"/>
    </source>
</evidence>
<evidence type="ECO:0000256" key="5">
    <source>
        <dbReference type="PROSITE-ProRule" id="PRU00169"/>
    </source>
</evidence>
<dbReference type="SMART" id="SM00448">
    <property type="entry name" value="REC"/>
    <property type="match status" value="1"/>
</dbReference>
<dbReference type="InterPro" id="IPR001789">
    <property type="entry name" value="Sig_transdc_resp-reg_receiver"/>
</dbReference>
<dbReference type="PANTHER" id="PTHR43214:SF41">
    <property type="entry name" value="NITRATE_NITRITE RESPONSE REGULATOR PROTEIN NARP"/>
    <property type="match status" value="1"/>
</dbReference>
<feature type="modified residue" description="4-aspartylphosphate" evidence="5">
    <location>
        <position position="71"/>
    </location>
</feature>
<dbReference type="CDD" id="cd06170">
    <property type="entry name" value="LuxR_C_like"/>
    <property type="match status" value="1"/>
</dbReference>
<dbReference type="EMBL" id="SRLE01000001">
    <property type="protein sequence ID" value="TGD76188.1"/>
    <property type="molecule type" value="Genomic_DNA"/>
</dbReference>
<dbReference type="OrthoDB" id="9796655at2"/>
<evidence type="ECO:0000256" key="6">
    <source>
        <dbReference type="SAM" id="MobiDB-lite"/>
    </source>
</evidence>
<organism evidence="9 10">
    <name type="scientific">Mangrovimicrobium sediminis</name>
    <dbReference type="NCBI Taxonomy" id="2562682"/>
    <lineage>
        <taxon>Bacteria</taxon>
        <taxon>Pseudomonadati</taxon>
        <taxon>Pseudomonadota</taxon>
        <taxon>Gammaproteobacteria</taxon>
        <taxon>Cellvibrionales</taxon>
        <taxon>Halieaceae</taxon>
        <taxon>Mangrovimicrobium</taxon>
    </lineage>
</organism>
<dbReference type="PROSITE" id="PS50110">
    <property type="entry name" value="RESPONSE_REGULATORY"/>
    <property type="match status" value="1"/>
</dbReference>
<proteinExistence type="predicted"/>
<dbReference type="SUPFAM" id="SSF52172">
    <property type="entry name" value="CheY-like"/>
    <property type="match status" value="1"/>
</dbReference>
<feature type="domain" description="Response regulatory" evidence="8">
    <location>
        <begin position="20"/>
        <end position="134"/>
    </location>
</feature>
<accession>A0A4Z0M9X4</accession>
<dbReference type="GO" id="GO:0000160">
    <property type="term" value="P:phosphorelay signal transduction system"/>
    <property type="evidence" value="ECO:0007669"/>
    <property type="project" value="InterPro"/>
</dbReference>
<dbReference type="AlphaFoldDB" id="A0A4Z0M9X4"/>
<feature type="region of interest" description="Disordered" evidence="6">
    <location>
        <begin position="236"/>
        <end position="258"/>
    </location>
</feature>
<feature type="domain" description="HTH luxR-type" evidence="7">
    <location>
        <begin position="175"/>
        <end position="240"/>
    </location>
</feature>
<dbReference type="SUPFAM" id="SSF46894">
    <property type="entry name" value="C-terminal effector domain of the bipartite response regulators"/>
    <property type="match status" value="1"/>
</dbReference>
<keyword evidence="2" id="KW-0805">Transcription regulation</keyword>
<reference evidence="9 10" key="1">
    <citation type="submission" date="2019-04" db="EMBL/GenBank/DDBJ databases">
        <title>Taxonomy of novel Haliea sp. from mangrove soil of West Coast of India.</title>
        <authorList>
            <person name="Verma A."/>
            <person name="Kumar P."/>
            <person name="Krishnamurthi S."/>
        </authorList>
    </citation>
    <scope>NUCLEOTIDE SEQUENCE [LARGE SCALE GENOMIC DNA]</scope>
    <source>
        <strain evidence="9 10">SAOS-164</strain>
    </source>
</reference>
<dbReference type="InterPro" id="IPR039420">
    <property type="entry name" value="WalR-like"/>
</dbReference>
<dbReference type="CDD" id="cd17535">
    <property type="entry name" value="REC_NarL-like"/>
    <property type="match status" value="1"/>
</dbReference>
<dbReference type="Proteomes" id="UP000298050">
    <property type="component" value="Unassembled WGS sequence"/>
</dbReference>
<dbReference type="GO" id="GO:0003677">
    <property type="term" value="F:DNA binding"/>
    <property type="evidence" value="ECO:0007669"/>
    <property type="project" value="UniProtKB-KW"/>
</dbReference>
<evidence type="ECO:0000256" key="3">
    <source>
        <dbReference type="ARBA" id="ARBA00023125"/>
    </source>
</evidence>
<dbReference type="PROSITE" id="PS50043">
    <property type="entry name" value="HTH_LUXR_2"/>
    <property type="match status" value="1"/>
</dbReference>
<gene>
    <name evidence="9" type="ORF">E4634_01170</name>
</gene>
<dbReference type="InterPro" id="IPR011006">
    <property type="entry name" value="CheY-like_superfamily"/>
</dbReference>
<name>A0A4Z0M9X4_9GAMM</name>
<dbReference type="PRINTS" id="PR00038">
    <property type="entry name" value="HTHLUXR"/>
</dbReference>
<evidence type="ECO:0000313" key="10">
    <source>
        <dbReference type="Proteomes" id="UP000298050"/>
    </source>
</evidence>
<evidence type="ECO:0000259" key="7">
    <source>
        <dbReference type="PROSITE" id="PS50043"/>
    </source>
</evidence>
<dbReference type="GO" id="GO:0006355">
    <property type="term" value="P:regulation of DNA-templated transcription"/>
    <property type="evidence" value="ECO:0007669"/>
    <property type="project" value="InterPro"/>
</dbReference>
<dbReference type="SMART" id="SM00421">
    <property type="entry name" value="HTH_LUXR"/>
    <property type="match status" value="1"/>
</dbReference>
<evidence type="ECO:0000313" key="9">
    <source>
        <dbReference type="EMBL" id="TGD76188.1"/>
    </source>
</evidence>
<keyword evidence="3" id="KW-0238">DNA-binding</keyword>
<dbReference type="Gene3D" id="3.40.50.2300">
    <property type="match status" value="1"/>
</dbReference>
<evidence type="ECO:0000256" key="1">
    <source>
        <dbReference type="ARBA" id="ARBA00022553"/>
    </source>
</evidence>
<dbReference type="InterPro" id="IPR000792">
    <property type="entry name" value="Tscrpt_reg_LuxR_C"/>
</dbReference>
<evidence type="ECO:0000256" key="2">
    <source>
        <dbReference type="ARBA" id="ARBA00023015"/>
    </source>
</evidence>
<keyword evidence="4" id="KW-0804">Transcription</keyword>